<dbReference type="Proteomes" id="UP001157502">
    <property type="component" value="Chromosome 22"/>
</dbReference>
<keyword evidence="2" id="KW-1185">Reference proteome</keyword>
<proteinExistence type="predicted"/>
<comment type="caution">
    <text evidence="1">The sequence shown here is derived from an EMBL/GenBank/DDBJ whole genome shotgun (WGS) entry which is preliminary data.</text>
</comment>
<evidence type="ECO:0000313" key="1">
    <source>
        <dbReference type="EMBL" id="KAJ7994673.1"/>
    </source>
</evidence>
<sequence>MGCTIYAASAEAQPGDGATGRDQRCHYYIPHGPRNHRIPTRAARPGIMTEPQEQNEDAAHTSTQEQEPSKPEDLLGGHSLFR</sequence>
<evidence type="ECO:0000313" key="2">
    <source>
        <dbReference type="Proteomes" id="UP001157502"/>
    </source>
</evidence>
<reference evidence="1" key="1">
    <citation type="submission" date="2021-05" db="EMBL/GenBank/DDBJ databases">
        <authorList>
            <person name="Pan Q."/>
            <person name="Jouanno E."/>
            <person name="Zahm M."/>
            <person name="Klopp C."/>
            <person name="Cabau C."/>
            <person name="Louis A."/>
            <person name="Berthelot C."/>
            <person name="Parey E."/>
            <person name="Roest Crollius H."/>
            <person name="Montfort J."/>
            <person name="Robinson-Rechavi M."/>
            <person name="Bouchez O."/>
            <person name="Lampietro C."/>
            <person name="Lopez Roques C."/>
            <person name="Donnadieu C."/>
            <person name="Postlethwait J."/>
            <person name="Bobe J."/>
            <person name="Dillon D."/>
            <person name="Chandos A."/>
            <person name="von Hippel F."/>
            <person name="Guiguen Y."/>
        </authorList>
    </citation>
    <scope>NUCLEOTIDE SEQUENCE</scope>
    <source>
        <strain evidence="1">YG-Jan2019</strain>
    </source>
</reference>
<name>A0ACC2FT89_DALPE</name>
<accession>A0ACC2FT89</accession>
<gene>
    <name evidence="1" type="ORF">DPEC_G00251910</name>
</gene>
<dbReference type="EMBL" id="CM055749">
    <property type="protein sequence ID" value="KAJ7994673.1"/>
    <property type="molecule type" value="Genomic_DNA"/>
</dbReference>
<protein>
    <submittedName>
        <fullName evidence="1">Uncharacterized protein</fullName>
    </submittedName>
</protein>
<organism evidence="1 2">
    <name type="scientific">Dallia pectoralis</name>
    <name type="common">Alaska blackfish</name>
    <dbReference type="NCBI Taxonomy" id="75939"/>
    <lineage>
        <taxon>Eukaryota</taxon>
        <taxon>Metazoa</taxon>
        <taxon>Chordata</taxon>
        <taxon>Craniata</taxon>
        <taxon>Vertebrata</taxon>
        <taxon>Euteleostomi</taxon>
        <taxon>Actinopterygii</taxon>
        <taxon>Neopterygii</taxon>
        <taxon>Teleostei</taxon>
        <taxon>Protacanthopterygii</taxon>
        <taxon>Esociformes</taxon>
        <taxon>Umbridae</taxon>
        <taxon>Dallia</taxon>
    </lineage>
</organism>